<dbReference type="PANTHER" id="PTHR22981">
    <property type="entry name" value="3-HYDROXYISOBUTYRATE DEHYDROGENASE-RELATED"/>
    <property type="match status" value="1"/>
</dbReference>
<dbReference type="RefSeq" id="XP_035339984.1">
    <property type="nucleotide sequence ID" value="XM_035484091.1"/>
</dbReference>
<keyword evidence="6" id="KW-0520">NAD</keyword>
<feature type="active site" evidence="8">
    <location>
        <position position="184"/>
    </location>
</feature>
<evidence type="ECO:0000256" key="1">
    <source>
        <dbReference type="ARBA" id="ARBA00005109"/>
    </source>
</evidence>
<dbReference type="Gene3D" id="3.40.50.720">
    <property type="entry name" value="NAD(P)-binding Rossmann-like Domain"/>
    <property type="match status" value="1"/>
</dbReference>
<dbReference type="SUPFAM" id="SSF51735">
    <property type="entry name" value="NAD(P)-binding Rossmann-fold domains"/>
    <property type="match status" value="1"/>
</dbReference>
<dbReference type="InterPro" id="IPR008927">
    <property type="entry name" value="6-PGluconate_DH-like_C_sf"/>
</dbReference>
<protein>
    <recommendedName>
        <fullName evidence="3">3-hydroxyisobutyrate dehydrogenase</fullName>
        <ecNumber evidence="3">1.1.1.31</ecNumber>
    </recommendedName>
</protein>
<comment type="similarity">
    <text evidence="2">Belongs to the HIBADH-related family. 3-hydroxyisobutyrate dehydrogenase subfamily.</text>
</comment>
<dbReference type="InterPro" id="IPR002204">
    <property type="entry name" value="3-OH-isobutyrate_DH-rel_CS"/>
</dbReference>
<evidence type="ECO:0000256" key="7">
    <source>
        <dbReference type="ARBA" id="ARBA00049197"/>
    </source>
</evidence>
<dbReference type="GO" id="GO:0050661">
    <property type="term" value="F:NADP binding"/>
    <property type="evidence" value="ECO:0007669"/>
    <property type="project" value="InterPro"/>
</dbReference>
<dbReference type="InterPro" id="IPR006115">
    <property type="entry name" value="6PGDH_NADP-bd"/>
</dbReference>
<dbReference type="InterPro" id="IPR015815">
    <property type="entry name" value="HIBADH-related"/>
</dbReference>
<dbReference type="Proteomes" id="UP000509510">
    <property type="component" value="Chromosome I"/>
</dbReference>
<dbReference type="Pfam" id="PF14833">
    <property type="entry name" value="NAD_binding_11"/>
    <property type="match status" value="1"/>
</dbReference>
<dbReference type="GO" id="GO:0006574">
    <property type="term" value="P:L-valine catabolic process"/>
    <property type="evidence" value="ECO:0007669"/>
    <property type="project" value="TreeGrafter"/>
</dbReference>
<dbReference type="FunFam" id="1.10.1040.10:FF:000006">
    <property type="entry name" value="3-hydroxyisobutyrate dehydrogenase"/>
    <property type="match status" value="1"/>
</dbReference>
<evidence type="ECO:0000259" key="9">
    <source>
        <dbReference type="Pfam" id="PF03446"/>
    </source>
</evidence>
<evidence type="ECO:0000256" key="3">
    <source>
        <dbReference type="ARBA" id="ARBA00012991"/>
    </source>
</evidence>
<evidence type="ECO:0000256" key="2">
    <source>
        <dbReference type="ARBA" id="ARBA00006013"/>
    </source>
</evidence>
<dbReference type="InterPro" id="IPR036291">
    <property type="entry name" value="NAD(P)-bd_dom_sf"/>
</dbReference>
<dbReference type="FunFam" id="3.40.50.720:FF:000746">
    <property type="entry name" value="3-hydroxyisobutyrate dehydrogenase, mitochondrial"/>
    <property type="match status" value="1"/>
</dbReference>
<reference evidence="12" key="1">
    <citation type="submission" date="2020-06" db="EMBL/GenBank/DDBJ databases">
        <title>A chromosome-scale genome assembly of Talaromyces rugulosus W13939.</title>
        <authorList>
            <person name="Wang B."/>
            <person name="Guo L."/>
            <person name="Ye K."/>
            <person name="Wang L."/>
        </authorList>
    </citation>
    <scope>NUCLEOTIDE SEQUENCE [LARGE SCALE GENOMIC DNA]</scope>
    <source>
        <strain evidence="12">W13939</strain>
    </source>
</reference>
<dbReference type="GO" id="GO:0051287">
    <property type="term" value="F:NAD binding"/>
    <property type="evidence" value="ECO:0007669"/>
    <property type="project" value="InterPro"/>
</dbReference>
<proteinExistence type="inferred from homology"/>
<dbReference type="PIRSF" id="PIRSF000103">
    <property type="entry name" value="HIBADH"/>
    <property type="match status" value="1"/>
</dbReference>
<dbReference type="OrthoDB" id="21615at2759"/>
<accession>A0A7H8QK14</accession>
<dbReference type="PROSITE" id="PS00895">
    <property type="entry name" value="3_HYDROXYISOBUT_DH"/>
    <property type="match status" value="1"/>
</dbReference>
<evidence type="ECO:0000256" key="8">
    <source>
        <dbReference type="PIRSR" id="PIRSR000103-1"/>
    </source>
</evidence>
<keyword evidence="4" id="KW-0101">Branched-chain amino acid catabolism</keyword>
<dbReference type="PANTHER" id="PTHR22981:SF81">
    <property type="entry name" value="DEHYDROGENASE, PUTATIVE-RELATED"/>
    <property type="match status" value="1"/>
</dbReference>
<dbReference type="Pfam" id="PF03446">
    <property type="entry name" value="NAD_binding_2"/>
    <property type="match status" value="1"/>
</dbReference>
<dbReference type="AlphaFoldDB" id="A0A7H8QK14"/>
<keyword evidence="5" id="KW-0560">Oxidoreductase</keyword>
<comment type="catalytic activity">
    <reaction evidence="7">
        <text>3-hydroxy-2-methylpropanoate + NAD(+) = 2-methyl-3-oxopropanoate + NADH + H(+)</text>
        <dbReference type="Rhea" id="RHEA:17681"/>
        <dbReference type="ChEBI" id="CHEBI:11805"/>
        <dbReference type="ChEBI" id="CHEBI:15378"/>
        <dbReference type="ChEBI" id="CHEBI:57540"/>
        <dbReference type="ChEBI" id="CHEBI:57700"/>
        <dbReference type="ChEBI" id="CHEBI:57945"/>
        <dbReference type="EC" id="1.1.1.31"/>
    </reaction>
</comment>
<feature type="domain" description="3-hydroxyisobutyrate dehydrogenase-like NAD-binding" evidence="10">
    <location>
        <begin position="180"/>
        <end position="302"/>
    </location>
</feature>
<dbReference type="GeneID" id="55988398"/>
<sequence>MASPALGFIGLGVMGYPMAVNLLKKLETRTKLHVYDVSSQVLDNFEQEAPNLVSICSSAREVTERSDVVFTIVPEGKHVRAVYLDEADGVLSVEIDNKILVDCSTIDTTTSIDVHEAISKKSATASFYDAPVSGGSLGAAAATLTFMLGCNYDDPNLPLLKGLLGAMGSSIFPCGGFSLGLTAKLCNNYCSGLIAIATAEAFNIGIKSGMDPLMLARVFTTSTAQSTINDKWNPVPGVCPNSPASKDYQGGFKVPLMKKDFNLAVEMAKRVGAQVRLGESGLAVYEESSEDAECRDRDSRVVFRYIGGDEDWKEKLGL</sequence>
<organism evidence="11 12">
    <name type="scientific">Talaromyces rugulosus</name>
    <name type="common">Penicillium rugulosum</name>
    <dbReference type="NCBI Taxonomy" id="121627"/>
    <lineage>
        <taxon>Eukaryota</taxon>
        <taxon>Fungi</taxon>
        <taxon>Dikarya</taxon>
        <taxon>Ascomycota</taxon>
        <taxon>Pezizomycotina</taxon>
        <taxon>Eurotiomycetes</taxon>
        <taxon>Eurotiomycetidae</taxon>
        <taxon>Eurotiales</taxon>
        <taxon>Trichocomaceae</taxon>
        <taxon>Talaromyces</taxon>
        <taxon>Talaromyces sect. Islandici</taxon>
    </lineage>
</organism>
<keyword evidence="12" id="KW-1185">Reference proteome</keyword>
<evidence type="ECO:0000259" key="10">
    <source>
        <dbReference type="Pfam" id="PF14833"/>
    </source>
</evidence>
<evidence type="ECO:0000313" key="11">
    <source>
        <dbReference type="EMBL" id="QKX53805.1"/>
    </source>
</evidence>
<evidence type="ECO:0000256" key="4">
    <source>
        <dbReference type="ARBA" id="ARBA00022456"/>
    </source>
</evidence>
<dbReference type="KEGG" id="trg:TRUGW13939_00885"/>
<dbReference type="GO" id="GO:0008442">
    <property type="term" value="F:3-hydroxyisobutyrate dehydrogenase activity"/>
    <property type="evidence" value="ECO:0007669"/>
    <property type="project" value="UniProtKB-EC"/>
</dbReference>
<evidence type="ECO:0000256" key="5">
    <source>
        <dbReference type="ARBA" id="ARBA00023002"/>
    </source>
</evidence>
<evidence type="ECO:0000313" key="12">
    <source>
        <dbReference type="Proteomes" id="UP000509510"/>
    </source>
</evidence>
<dbReference type="Gene3D" id="1.10.1040.10">
    <property type="entry name" value="N-(1-d-carboxylethyl)-l-norvaline Dehydrogenase, domain 2"/>
    <property type="match status" value="1"/>
</dbReference>
<dbReference type="EMBL" id="CP055898">
    <property type="protein sequence ID" value="QKX53805.1"/>
    <property type="molecule type" value="Genomic_DNA"/>
</dbReference>
<name>A0A7H8QK14_TALRU</name>
<dbReference type="InterPro" id="IPR029154">
    <property type="entry name" value="HIBADH-like_NADP-bd"/>
</dbReference>
<feature type="domain" description="6-phosphogluconate dehydrogenase NADP-binding" evidence="9">
    <location>
        <begin position="6"/>
        <end position="174"/>
    </location>
</feature>
<evidence type="ECO:0000256" key="6">
    <source>
        <dbReference type="ARBA" id="ARBA00023027"/>
    </source>
</evidence>
<comment type="pathway">
    <text evidence="1">Amino-acid degradation; L-valine degradation.</text>
</comment>
<dbReference type="EC" id="1.1.1.31" evidence="3"/>
<dbReference type="InterPro" id="IPR013328">
    <property type="entry name" value="6PGD_dom2"/>
</dbReference>
<dbReference type="SUPFAM" id="SSF48179">
    <property type="entry name" value="6-phosphogluconate dehydrogenase C-terminal domain-like"/>
    <property type="match status" value="1"/>
</dbReference>
<gene>
    <name evidence="11" type="ORF">TRUGW13939_00885</name>
</gene>
<dbReference type="GO" id="GO:0005739">
    <property type="term" value="C:mitochondrion"/>
    <property type="evidence" value="ECO:0007669"/>
    <property type="project" value="TreeGrafter"/>
</dbReference>